<dbReference type="InterPro" id="IPR011973">
    <property type="entry name" value="PaaD"/>
</dbReference>
<protein>
    <submittedName>
        <fullName evidence="3">Acyl-CoA thioesterase</fullName>
    </submittedName>
</protein>
<dbReference type="SUPFAM" id="SSF54637">
    <property type="entry name" value="Thioesterase/thiol ester dehydrase-isomerase"/>
    <property type="match status" value="1"/>
</dbReference>
<name>A0A4R8DVD2_9BACT</name>
<dbReference type="RefSeq" id="WP_133994998.1">
    <property type="nucleotide sequence ID" value="NZ_SODV01000001.1"/>
</dbReference>
<dbReference type="OrthoDB" id="32575at2"/>
<gene>
    <name evidence="3" type="ORF">EDB95_3442</name>
</gene>
<dbReference type="PANTHER" id="PTHR42856">
    <property type="entry name" value="ACYL-COENZYME A THIOESTERASE PAAI"/>
    <property type="match status" value="1"/>
</dbReference>
<keyword evidence="1" id="KW-0378">Hydrolase</keyword>
<sequence length="140" mass="15374">MSEHLKTPAEVLAAMLEKDRFTEWLGLTIEAHGEGYCRLSYVVREDMLNGFRNIHGGIIFSAADSAFAFACNSHGRVTVALDASITFTRPVSLGERLTVEAKEIHLGHKTGLYDIRTTNEAGALVALFKGTAYRTSKIVE</sequence>
<evidence type="ECO:0000259" key="2">
    <source>
        <dbReference type="Pfam" id="PF03061"/>
    </source>
</evidence>
<evidence type="ECO:0000313" key="4">
    <source>
        <dbReference type="Proteomes" id="UP000294498"/>
    </source>
</evidence>
<dbReference type="Proteomes" id="UP000294498">
    <property type="component" value="Unassembled WGS sequence"/>
</dbReference>
<dbReference type="InterPro" id="IPR003736">
    <property type="entry name" value="PAAI_dom"/>
</dbReference>
<dbReference type="NCBIfam" id="TIGR02286">
    <property type="entry name" value="PaaD"/>
    <property type="match status" value="1"/>
</dbReference>
<dbReference type="PANTHER" id="PTHR42856:SF1">
    <property type="entry name" value="ACYL-COENZYME A THIOESTERASE PAAI"/>
    <property type="match status" value="1"/>
</dbReference>
<dbReference type="InterPro" id="IPR029069">
    <property type="entry name" value="HotDog_dom_sf"/>
</dbReference>
<dbReference type="CDD" id="cd03443">
    <property type="entry name" value="PaaI_thioesterase"/>
    <property type="match status" value="1"/>
</dbReference>
<dbReference type="Gene3D" id="3.10.129.10">
    <property type="entry name" value="Hotdog Thioesterase"/>
    <property type="match status" value="1"/>
</dbReference>
<dbReference type="GO" id="GO:0016289">
    <property type="term" value="F:acyl-CoA hydrolase activity"/>
    <property type="evidence" value="ECO:0007669"/>
    <property type="project" value="TreeGrafter"/>
</dbReference>
<accession>A0A4R8DVD2</accession>
<dbReference type="EMBL" id="SODV01000001">
    <property type="protein sequence ID" value="TDX02384.1"/>
    <property type="molecule type" value="Genomic_DNA"/>
</dbReference>
<proteinExistence type="predicted"/>
<dbReference type="NCBIfam" id="TIGR00369">
    <property type="entry name" value="unchar_dom_1"/>
    <property type="match status" value="1"/>
</dbReference>
<keyword evidence="4" id="KW-1185">Reference proteome</keyword>
<organism evidence="3 4">
    <name type="scientific">Dinghuibacter silviterrae</name>
    <dbReference type="NCBI Taxonomy" id="1539049"/>
    <lineage>
        <taxon>Bacteria</taxon>
        <taxon>Pseudomonadati</taxon>
        <taxon>Bacteroidota</taxon>
        <taxon>Chitinophagia</taxon>
        <taxon>Chitinophagales</taxon>
        <taxon>Chitinophagaceae</taxon>
        <taxon>Dinghuibacter</taxon>
    </lineage>
</organism>
<evidence type="ECO:0000256" key="1">
    <source>
        <dbReference type="ARBA" id="ARBA00022801"/>
    </source>
</evidence>
<reference evidence="3 4" key="1">
    <citation type="submission" date="2019-03" db="EMBL/GenBank/DDBJ databases">
        <title>Genomic Encyclopedia of Type Strains, Phase IV (KMG-IV): sequencing the most valuable type-strain genomes for metagenomic binning, comparative biology and taxonomic classification.</title>
        <authorList>
            <person name="Goeker M."/>
        </authorList>
    </citation>
    <scope>NUCLEOTIDE SEQUENCE [LARGE SCALE GENOMIC DNA]</scope>
    <source>
        <strain evidence="3 4">DSM 100059</strain>
    </source>
</reference>
<evidence type="ECO:0000313" key="3">
    <source>
        <dbReference type="EMBL" id="TDX02384.1"/>
    </source>
</evidence>
<dbReference type="AlphaFoldDB" id="A0A4R8DVD2"/>
<comment type="caution">
    <text evidence="3">The sequence shown here is derived from an EMBL/GenBank/DDBJ whole genome shotgun (WGS) entry which is preliminary data.</text>
</comment>
<dbReference type="InterPro" id="IPR006683">
    <property type="entry name" value="Thioestr_dom"/>
</dbReference>
<dbReference type="InterPro" id="IPR052723">
    <property type="entry name" value="Acyl-CoA_thioesterase_PaaI"/>
</dbReference>
<dbReference type="Pfam" id="PF03061">
    <property type="entry name" value="4HBT"/>
    <property type="match status" value="1"/>
</dbReference>
<feature type="domain" description="Thioesterase" evidence="2">
    <location>
        <begin position="53"/>
        <end position="125"/>
    </location>
</feature>